<feature type="compositionally biased region" description="Basic and acidic residues" evidence="7">
    <location>
        <begin position="277"/>
        <end position="291"/>
    </location>
</feature>
<feature type="region of interest" description="Disordered" evidence="7">
    <location>
        <begin position="277"/>
        <end position="322"/>
    </location>
</feature>
<dbReference type="EMBL" id="RZGK01000009">
    <property type="protein sequence ID" value="KAF9696499.1"/>
    <property type="molecule type" value="Genomic_DNA"/>
</dbReference>
<dbReference type="GO" id="GO:0071944">
    <property type="term" value="C:cell periphery"/>
    <property type="evidence" value="ECO:0007669"/>
    <property type="project" value="UniProtKB-ARBA"/>
</dbReference>
<comment type="caution">
    <text evidence="10">The sequence shown here is derived from an EMBL/GenBank/DDBJ whole genome shotgun (WGS) entry which is preliminary data.</text>
</comment>
<evidence type="ECO:0000256" key="7">
    <source>
        <dbReference type="SAM" id="MobiDB-lite"/>
    </source>
</evidence>
<reference evidence="10" key="1">
    <citation type="submission" date="2018-12" db="EMBL/GenBank/DDBJ databases">
        <authorList>
            <person name="Syme R.A."/>
            <person name="Farfan-Caceres L."/>
            <person name="Lichtenzveig J."/>
        </authorList>
    </citation>
    <scope>NUCLEOTIDE SEQUENCE</scope>
    <source>
        <strain evidence="10">Al4</strain>
    </source>
</reference>
<dbReference type="OrthoDB" id="5340910at2759"/>
<dbReference type="SUPFAM" id="SSF50044">
    <property type="entry name" value="SH3-domain"/>
    <property type="match status" value="1"/>
</dbReference>
<accession>A0A8H7J242</accession>
<evidence type="ECO:0000256" key="6">
    <source>
        <dbReference type="PROSITE-ProRule" id="PRU00192"/>
    </source>
</evidence>
<name>A0A8H7J242_9PLEO</name>
<evidence type="ECO:0000259" key="9">
    <source>
        <dbReference type="PROSITE" id="PS50002"/>
    </source>
</evidence>
<keyword evidence="5 8" id="KW-0472">Membrane</keyword>
<dbReference type="Gene3D" id="2.30.30.40">
    <property type="entry name" value="SH3 Domains"/>
    <property type="match status" value="1"/>
</dbReference>
<evidence type="ECO:0000313" key="11">
    <source>
        <dbReference type="Proteomes" id="UP000651452"/>
    </source>
</evidence>
<dbReference type="PANTHER" id="PTHR15549">
    <property type="entry name" value="PAIRED IMMUNOGLOBULIN-LIKE TYPE 2 RECEPTOR"/>
    <property type="match status" value="1"/>
</dbReference>
<evidence type="ECO:0000256" key="4">
    <source>
        <dbReference type="ARBA" id="ARBA00022989"/>
    </source>
</evidence>
<dbReference type="CDD" id="cd12841">
    <property type="entry name" value="TM_EphA1"/>
    <property type="match status" value="1"/>
</dbReference>
<feature type="compositionally biased region" description="Basic and acidic residues" evidence="7">
    <location>
        <begin position="98"/>
        <end position="112"/>
    </location>
</feature>
<dbReference type="GO" id="GO:0016020">
    <property type="term" value="C:membrane"/>
    <property type="evidence" value="ECO:0007669"/>
    <property type="project" value="UniProtKB-SubCell"/>
</dbReference>
<dbReference type="PANTHER" id="PTHR15549:SF6">
    <property type="entry name" value="MID2 DOMAIN-CONTAINING PROTEIN"/>
    <property type="match status" value="1"/>
</dbReference>
<dbReference type="SMART" id="SM00326">
    <property type="entry name" value="SH3"/>
    <property type="match status" value="1"/>
</dbReference>
<comment type="subcellular location">
    <subcellularLocation>
        <location evidence="1">Membrane</location>
        <topology evidence="1">Single-pass membrane protein</topology>
    </subcellularLocation>
</comment>
<dbReference type="Pfam" id="PF14604">
    <property type="entry name" value="SH3_9"/>
    <property type="match status" value="1"/>
</dbReference>
<feature type="compositionally biased region" description="Polar residues" evidence="7">
    <location>
        <begin position="543"/>
        <end position="555"/>
    </location>
</feature>
<dbReference type="PROSITE" id="PS50002">
    <property type="entry name" value="SH3"/>
    <property type="match status" value="1"/>
</dbReference>
<feature type="compositionally biased region" description="Polar residues" evidence="7">
    <location>
        <begin position="301"/>
        <end position="314"/>
    </location>
</feature>
<keyword evidence="11" id="KW-1185">Reference proteome</keyword>
<feature type="transmembrane region" description="Helical" evidence="8">
    <location>
        <begin position="169"/>
        <end position="188"/>
    </location>
</feature>
<dbReference type="InterPro" id="IPR001452">
    <property type="entry name" value="SH3_domain"/>
</dbReference>
<evidence type="ECO:0000256" key="5">
    <source>
        <dbReference type="ARBA" id="ARBA00023136"/>
    </source>
</evidence>
<evidence type="ECO:0000256" key="8">
    <source>
        <dbReference type="SAM" id="Phobius"/>
    </source>
</evidence>
<feature type="compositionally biased region" description="Basic residues" evidence="7">
    <location>
        <begin position="1"/>
        <end position="15"/>
    </location>
</feature>
<dbReference type="InterPro" id="IPR036028">
    <property type="entry name" value="SH3-like_dom_sf"/>
</dbReference>
<dbReference type="Proteomes" id="UP000651452">
    <property type="component" value="Unassembled WGS sequence"/>
</dbReference>
<dbReference type="InterPro" id="IPR051694">
    <property type="entry name" value="Immunoregulatory_rcpt-like"/>
</dbReference>
<evidence type="ECO:0000256" key="1">
    <source>
        <dbReference type="ARBA" id="ARBA00004167"/>
    </source>
</evidence>
<organism evidence="10 11">
    <name type="scientific">Ascochyta lentis</name>
    <dbReference type="NCBI Taxonomy" id="205686"/>
    <lineage>
        <taxon>Eukaryota</taxon>
        <taxon>Fungi</taxon>
        <taxon>Dikarya</taxon>
        <taxon>Ascomycota</taxon>
        <taxon>Pezizomycotina</taxon>
        <taxon>Dothideomycetes</taxon>
        <taxon>Pleosporomycetidae</taxon>
        <taxon>Pleosporales</taxon>
        <taxon>Pleosporineae</taxon>
        <taxon>Didymellaceae</taxon>
        <taxon>Ascochyta</taxon>
    </lineage>
</organism>
<proteinExistence type="predicted"/>
<feature type="compositionally biased region" description="Pro residues" evidence="7">
    <location>
        <begin position="502"/>
        <end position="515"/>
    </location>
</feature>
<evidence type="ECO:0000256" key="3">
    <source>
        <dbReference type="ARBA" id="ARBA00022692"/>
    </source>
</evidence>
<feature type="region of interest" description="Disordered" evidence="7">
    <location>
        <begin position="492"/>
        <end position="682"/>
    </location>
</feature>
<reference evidence="10" key="2">
    <citation type="submission" date="2020-09" db="EMBL/GenBank/DDBJ databases">
        <title>Reference genome assembly for Australian Ascochyta lentis isolate Al4.</title>
        <authorList>
            <person name="Lee R.C."/>
            <person name="Farfan-Caceres L.M."/>
            <person name="Debler J.W."/>
            <person name="Williams A.H."/>
            <person name="Henares B.M."/>
        </authorList>
    </citation>
    <scope>NUCLEOTIDE SEQUENCE</scope>
    <source>
        <strain evidence="10">Al4</strain>
    </source>
</reference>
<dbReference type="AlphaFoldDB" id="A0A8H7J242"/>
<keyword evidence="2 6" id="KW-0728">SH3 domain</keyword>
<keyword evidence="4 8" id="KW-1133">Transmembrane helix</keyword>
<keyword evidence="3 8" id="KW-0812">Transmembrane</keyword>
<feature type="region of interest" description="Disordered" evidence="7">
    <location>
        <begin position="1"/>
        <end position="24"/>
    </location>
</feature>
<sequence>MAHQHGHAHLVRRQRNRQEEDGNPVATVVELVTMANTYTGNVLWVTQQNNGPKTLVPPAVATRPFSTASNDDDDDKKTTSTKPTAAATSRRPASTHTSESEAERTSTAKSTKDQSTLIVATKSPSVSSSASLAGALVSATASATASISATPTSDASESGGMSGGAKAGLALGILLGVAALLAGILFFYRRKRNAMAGEKDNEKISMHDAPAPLPPQVLAGAAPSIRTNRTMSTAPRLSLRPVTQFDPTFNEQRKSGGNLLTVAAAAAPVAAFQDRAASSEERPVSAWERRGAANAAPAETNPFNDPQTPANTQPPANPFGNSAALDAAHAAIPDSPPQASPMHSAAPSADLAARVAPVPAPVAEVDAVAVATAMANVPAPEKEFPAPPSLNANADGVPASPAWTEDVPSSPAMGTPMIVGTAGAAVVAGRPNGAPAGPNNVHRVQLDFKPSMGDELELKAGSLVRMLHEYDDGWALCINMDRSHQGVVPRTCLSKHPVKPRTGPPRQGPPPPHMRGPPIRSPMGPGGIPQPRPMSPADGGSSPHPSTLSPASGRNSPGPHAMSSGPRQMPPPHMQGPPRNRSHSNAPYPGSPQVRGRSNSNAPYAGPPRSMSPGPYGGGPMAPPPQMGRPRSNSANQAGGARRGPAPGPSPMNPNMDPDAGPIPAPLANAVPIRKPVPGMAL</sequence>
<feature type="compositionally biased region" description="Low complexity" evidence="7">
    <location>
        <begin position="80"/>
        <end position="95"/>
    </location>
</feature>
<gene>
    <name evidence="10" type="ORF">EKO04_005246</name>
</gene>
<feature type="region of interest" description="Disordered" evidence="7">
    <location>
        <begin position="49"/>
        <end position="116"/>
    </location>
</feature>
<protein>
    <recommendedName>
        <fullName evidence="9">SH3 domain-containing protein</fullName>
    </recommendedName>
</protein>
<evidence type="ECO:0000256" key="2">
    <source>
        <dbReference type="ARBA" id="ARBA00022443"/>
    </source>
</evidence>
<evidence type="ECO:0000313" key="10">
    <source>
        <dbReference type="EMBL" id="KAF9696499.1"/>
    </source>
</evidence>
<feature type="domain" description="SH3" evidence="9">
    <location>
        <begin position="437"/>
        <end position="498"/>
    </location>
</feature>